<dbReference type="GO" id="GO:0005634">
    <property type="term" value="C:nucleus"/>
    <property type="evidence" value="ECO:0007669"/>
    <property type="project" value="UniProtKB-SubCell"/>
</dbReference>
<feature type="signal peptide" evidence="3">
    <location>
        <begin position="1"/>
        <end position="16"/>
    </location>
</feature>
<keyword evidence="1 2" id="KW-0539">Nucleus</keyword>
<dbReference type="OrthoDB" id="20971at2759"/>
<protein>
    <submittedName>
        <fullName evidence="5">Retinal homeobox protein Rx-like</fullName>
    </submittedName>
</protein>
<reference evidence="5 6" key="1">
    <citation type="journal article" date="2018" name="Genome Biol. Evol.">
        <title>Multiple Roots of Fruiting Body Formation in Amoebozoa.</title>
        <authorList>
            <person name="Hillmann F."/>
            <person name="Forbes G."/>
            <person name="Novohradska S."/>
            <person name="Ferling I."/>
            <person name="Riege K."/>
            <person name="Groth M."/>
            <person name="Westermann M."/>
            <person name="Marz M."/>
            <person name="Spaller T."/>
            <person name="Winckler T."/>
            <person name="Schaap P."/>
            <person name="Glockner G."/>
        </authorList>
    </citation>
    <scope>NUCLEOTIDE SEQUENCE [LARGE SCALE GENOMIC DNA]</scope>
    <source>
        <strain evidence="5 6">Jena</strain>
    </source>
</reference>
<comment type="subcellular location">
    <subcellularLocation>
        <location evidence="1 2">Nucleus</location>
    </subcellularLocation>
</comment>
<dbReference type="CDD" id="cd00086">
    <property type="entry name" value="homeodomain"/>
    <property type="match status" value="1"/>
</dbReference>
<gene>
    <name evidence="5" type="ORF">PROFUN_08898</name>
</gene>
<evidence type="ECO:0000313" key="5">
    <source>
        <dbReference type="EMBL" id="PRP83867.1"/>
    </source>
</evidence>
<feature type="domain" description="Homeobox" evidence="4">
    <location>
        <begin position="73"/>
        <end position="133"/>
    </location>
</feature>
<sequence>MLALLVVMYLVSPSRPDDRSQSPLRHSTAQRHYMQVSSLLSENPTTIDPRWVMYRPRETVMNDRRRQSSCDRSTGYVKRTNFTRSQKEEMMKMYQRTPYPSLRERELLALKMNTTARKVQIWFQNKRARGEQPATSECR</sequence>
<dbReference type="EMBL" id="MDYQ01000074">
    <property type="protein sequence ID" value="PRP83867.1"/>
    <property type="molecule type" value="Genomic_DNA"/>
</dbReference>
<keyword evidence="1 2" id="KW-0238">DNA-binding</keyword>
<proteinExistence type="predicted"/>
<organism evidence="5 6">
    <name type="scientific">Planoprotostelium fungivorum</name>
    <dbReference type="NCBI Taxonomy" id="1890364"/>
    <lineage>
        <taxon>Eukaryota</taxon>
        <taxon>Amoebozoa</taxon>
        <taxon>Evosea</taxon>
        <taxon>Variosea</taxon>
        <taxon>Cavosteliida</taxon>
        <taxon>Cavosteliaceae</taxon>
        <taxon>Planoprotostelium</taxon>
    </lineage>
</organism>
<feature type="chain" id="PRO_5015145002" evidence="3">
    <location>
        <begin position="17"/>
        <end position="139"/>
    </location>
</feature>
<comment type="caution">
    <text evidence="5">The sequence shown here is derived from an EMBL/GenBank/DDBJ whole genome shotgun (WGS) entry which is preliminary data.</text>
</comment>
<dbReference type="PANTHER" id="PTHR46255">
    <property type="entry name" value="SHORT STATURE HOMEOBOX"/>
    <property type="match status" value="1"/>
</dbReference>
<dbReference type="GO" id="GO:1990837">
    <property type="term" value="F:sequence-specific double-stranded DNA binding"/>
    <property type="evidence" value="ECO:0007669"/>
    <property type="project" value="TreeGrafter"/>
</dbReference>
<keyword evidence="1 2" id="KW-0371">Homeobox</keyword>
<dbReference type="InterPro" id="IPR009057">
    <property type="entry name" value="Homeodomain-like_sf"/>
</dbReference>
<dbReference type="InterPro" id="IPR052631">
    <property type="entry name" value="Paired_homeobox_Bicoid"/>
</dbReference>
<feature type="DNA-binding region" description="Homeobox" evidence="1">
    <location>
        <begin position="75"/>
        <end position="134"/>
    </location>
</feature>
<evidence type="ECO:0000256" key="1">
    <source>
        <dbReference type="PROSITE-ProRule" id="PRU00108"/>
    </source>
</evidence>
<dbReference type="GO" id="GO:0000981">
    <property type="term" value="F:DNA-binding transcription factor activity, RNA polymerase II-specific"/>
    <property type="evidence" value="ECO:0007669"/>
    <property type="project" value="TreeGrafter"/>
</dbReference>
<evidence type="ECO:0000313" key="6">
    <source>
        <dbReference type="Proteomes" id="UP000241769"/>
    </source>
</evidence>
<dbReference type="Proteomes" id="UP000241769">
    <property type="component" value="Unassembled WGS sequence"/>
</dbReference>
<accession>A0A2P6NIU5</accession>
<dbReference type="Gene3D" id="1.10.10.60">
    <property type="entry name" value="Homeodomain-like"/>
    <property type="match status" value="1"/>
</dbReference>
<dbReference type="SMART" id="SM00389">
    <property type="entry name" value="HOX"/>
    <property type="match status" value="1"/>
</dbReference>
<dbReference type="PANTHER" id="PTHR46255:SF3">
    <property type="entry name" value="HOMEOBOX DOMAIN-CONTAINING PROTEIN"/>
    <property type="match status" value="1"/>
</dbReference>
<name>A0A2P6NIU5_9EUKA</name>
<dbReference type="InParanoid" id="A0A2P6NIU5"/>
<evidence type="ECO:0000256" key="3">
    <source>
        <dbReference type="SAM" id="SignalP"/>
    </source>
</evidence>
<dbReference type="PROSITE" id="PS50071">
    <property type="entry name" value="HOMEOBOX_2"/>
    <property type="match status" value="1"/>
</dbReference>
<dbReference type="SUPFAM" id="SSF46689">
    <property type="entry name" value="Homeodomain-like"/>
    <property type="match status" value="1"/>
</dbReference>
<dbReference type="STRING" id="1890364.A0A2P6NIU5"/>
<evidence type="ECO:0000259" key="4">
    <source>
        <dbReference type="PROSITE" id="PS50071"/>
    </source>
</evidence>
<dbReference type="Pfam" id="PF00046">
    <property type="entry name" value="Homeodomain"/>
    <property type="match status" value="1"/>
</dbReference>
<keyword evidence="3" id="KW-0732">Signal</keyword>
<dbReference type="AlphaFoldDB" id="A0A2P6NIU5"/>
<dbReference type="InterPro" id="IPR001356">
    <property type="entry name" value="HD"/>
</dbReference>
<keyword evidence="6" id="KW-1185">Reference proteome</keyword>
<evidence type="ECO:0000256" key="2">
    <source>
        <dbReference type="RuleBase" id="RU000682"/>
    </source>
</evidence>